<evidence type="ECO:0000313" key="1">
    <source>
        <dbReference type="EMBL" id="LAB13899.1"/>
    </source>
</evidence>
<protein>
    <submittedName>
        <fullName evidence="1">Uncharacterized protein</fullName>
    </submittedName>
</protein>
<dbReference type="EMBL" id="IACL01100517">
    <property type="protein sequence ID" value="LAB13899.1"/>
    <property type="molecule type" value="Transcribed_RNA"/>
</dbReference>
<reference evidence="1" key="1">
    <citation type="submission" date="2017-07" db="EMBL/GenBank/DDBJ databases">
        <authorList>
            <person name="Mikheyev A."/>
            <person name="Grau M."/>
        </authorList>
    </citation>
    <scope>NUCLEOTIDE SEQUENCE</scope>
    <source>
        <tissue evidence="1">Venom_gland</tissue>
    </source>
</reference>
<reference evidence="1" key="2">
    <citation type="submission" date="2017-11" db="EMBL/GenBank/DDBJ databases">
        <title>Coralsnake Venomics: Analyses of Venom Gland Transcriptomes and Proteomes of Six Brazilian Taxa.</title>
        <authorList>
            <person name="Aird S.D."/>
            <person name="Jorge da Silva N."/>
            <person name="Qiu L."/>
            <person name="Villar-Briones A."/>
            <person name="Aparecida-Saddi V."/>
            <person name="Campos-Telles M.P."/>
            <person name="Grau M."/>
            <person name="Mikheyev A.S."/>
        </authorList>
    </citation>
    <scope>NUCLEOTIDE SEQUENCE</scope>
    <source>
        <tissue evidence="1">Venom_gland</tissue>
    </source>
</reference>
<organism evidence="1">
    <name type="scientific">Micrurus paraensis</name>
    <dbReference type="NCBI Taxonomy" id="1970185"/>
    <lineage>
        <taxon>Eukaryota</taxon>
        <taxon>Metazoa</taxon>
        <taxon>Chordata</taxon>
        <taxon>Craniata</taxon>
        <taxon>Vertebrata</taxon>
        <taxon>Euteleostomi</taxon>
        <taxon>Lepidosauria</taxon>
        <taxon>Squamata</taxon>
        <taxon>Bifurcata</taxon>
        <taxon>Unidentata</taxon>
        <taxon>Episquamata</taxon>
        <taxon>Toxicofera</taxon>
        <taxon>Serpentes</taxon>
        <taxon>Colubroidea</taxon>
        <taxon>Elapidae</taxon>
        <taxon>Elapinae</taxon>
        <taxon>Micrurus</taxon>
    </lineage>
</organism>
<name>A0A2D4KYX4_9SAUR</name>
<dbReference type="AlphaFoldDB" id="A0A2D4KYX4"/>
<accession>A0A2D4KYX4</accession>
<proteinExistence type="predicted"/>
<sequence length="99" mass="11623">MYFQSKLDYFVEFGACQQPFHSLLKNCSYRPGFNILIKWLHSATMEVQSSNNSRAKHFYESLKMMLTKEKEKHILANVFQNPRGNLTESFGSWAAYTFI</sequence>